<dbReference type="Gene3D" id="6.20.20.10">
    <property type="match status" value="1"/>
</dbReference>
<evidence type="ECO:0000313" key="1">
    <source>
        <dbReference type="EMBL" id="CAP16394.1"/>
    </source>
</evidence>
<gene>
    <name evidence="1" type="ordered locus">PMM1890</name>
</gene>
<name>A8WIA9_PROMP</name>
<accession>A8WIA9</accession>
<dbReference type="Proteomes" id="UP000001026">
    <property type="component" value="Chromosome"/>
</dbReference>
<protein>
    <submittedName>
        <fullName evidence="1">Uncharacterized protein</fullName>
    </submittedName>
</protein>
<dbReference type="STRING" id="59919.PMM1890"/>
<organism evidence="1 2">
    <name type="scientific">Prochlorococcus marinus subsp. pastoris (strain CCMP1986 / NIES-2087 / MED4)</name>
    <dbReference type="NCBI Taxonomy" id="59919"/>
    <lineage>
        <taxon>Bacteria</taxon>
        <taxon>Bacillati</taxon>
        <taxon>Cyanobacteriota</taxon>
        <taxon>Cyanophyceae</taxon>
        <taxon>Synechococcales</taxon>
        <taxon>Prochlorococcaceae</taxon>
        <taxon>Prochlorococcus</taxon>
    </lineage>
</organism>
<proteinExistence type="predicted"/>
<dbReference type="HOGENOM" id="CLU_2864255_0_0_3"/>
<evidence type="ECO:0000313" key="2">
    <source>
        <dbReference type="Proteomes" id="UP000001026"/>
    </source>
</evidence>
<dbReference type="AlphaFoldDB" id="A8WIA9"/>
<sequence>MKMEDSKIAFKPSILTEDSIPCFKVICSKCAGSGNFKTPENSRRTCLECFGKGYVNV</sequence>
<dbReference type="EMBL" id="BX548174">
    <property type="protein sequence ID" value="CAP16394.1"/>
    <property type="molecule type" value="Genomic_DNA"/>
</dbReference>
<dbReference type="KEGG" id="pmm:PMM1890"/>
<reference evidence="1 2" key="1">
    <citation type="journal article" date="2003" name="Nature">
        <title>Genome divergence in two Prochlorococcus ecotypes reflects oceanic niche differentiation.</title>
        <authorList>
            <person name="Rocap G."/>
            <person name="Larimer F.W."/>
            <person name="Lamerdin J.E."/>
            <person name="Malfatti S."/>
            <person name="Chain P."/>
            <person name="Ahlgren N.A."/>
            <person name="Arellano A."/>
            <person name="Coleman M."/>
            <person name="Hauser L."/>
            <person name="Hess W.R."/>
            <person name="Johnson Z.I."/>
            <person name="Land M.L."/>
            <person name="Lindell D."/>
            <person name="Post A.F."/>
            <person name="Regala W."/>
            <person name="Shah M."/>
            <person name="Shaw S.L."/>
            <person name="Steglich C."/>
            <person name="Sullivan M.B."/>
            <person name="Ting C.S."/>
            <person name="Tolonen A."/>
            <person name="Webb E.A."/>
            <person name="Zinser E.R."/>
            <person name="Chisholm S.W."/>
        </authorList>
    </citation>
    <scope>NUCLEOTIDE SEQUENCE [LARGE SCALE GENOMIC DNA]</scope>
    <source>
        <strain evidence="2">CCMP1986 / NIES-2087 / MED4</strain>
    </source>
</reference>